<dbReference type="InterPro" id="IPR016195">
    <property type="entry name" value="Pol/histidinol_Pase-like"/>
</dbReference>
<accession>A0A5S5CA16</accession>
<dbReference type="RefSeq" id="WP_148782167.1">
    <property type="nucleotide sequence ID" value="NZ_VNHU01000003.1"/>
</dbReference>
<dbReference type="PANTHER" id="PTHR39181:SF1">
    <property type="entry name" value="TYROSINE-PROTEIN PHOSPHATASE YWQE"/>
    <property type="match status" value="1"/>
</dbReference>
<evidence type="ECO:0000313" key="6">
    <source>
        <dbReference type="Proteomes" id="UP000324376"/>
    </source>
</evidence>
<keyword evidence="3" id="KW-0378">Hydrolase</keyword>
<dbReference type="OrthoDB" id="9788539at2"/>
<comment type="catalytic activity">
    <reaction evidence="4">
        <text>O-phospho-L-tyrosyl-[protein] + H2O = L-tyrosyl-[protein] + phosphate</text>
        <dbReference type="Rhea" id="RHEA:10684"/>
        <dbReference type="Rhea" id="RHEA-COMP:10136"/>
        <dbReference type="Rhea" id="RHEA-COMP:20101"/>
        <dbReference type="ChEBI" id="CHEBI:15377"/>
        <dbReference type="ChEBI" id="CHEBI:43474"/>
        <dbReference type="ChEBI" id="CHEBI:46858"/>
        <dbReference type="ChEBI" id="CHEBI:61978"/>
        <dbReference type="EC" id="3.1.3.48"/>
    </reaction>
</comment>
<comment type="caution">
    <text evidence="5">The sequence shown here is derived from an EMBL/GenBank/DDBJ whole genome shotgun (WGS) entry which is preliminary data.</text>
</comment>
<gene>
    <name evidence="5" type="ORF">BD809_103234</name>
</gene>
<dbReference type="Gene3D" id="3.20.20.140">
    <property type="entry name" value="Metal-dependent hydrolases"/>
    <property type="match status" value="1"/>
</dbReference>
<evidence type="ECO:0000313" key="5">
    <source>
        <dbReference type="EMBL" id="TYP75170.1"/>
    </source>
</evidence>
<organism evidence="5 6">
    <name type="scientific">Aquimarina intermedia</name>
    <dbReference type="NCBI Taxonomy" id="350814"/>
    <lineage>
        <taxon>Bacteria</taxon>
        <taxon>Pseudomonadati</taxon>
        <taxon>Bacteroidota</taxon>
        <taxon>Flavobacteriia</taxon>
        <taxon>Flavobacteriales</taxon>
        <taxon>Flavobacteriaceae</taxon>
        <taxon>Aquimarina</taxon>
    </lineage>
</organism>
<sequence length="253" mass="28939">MFNLYPYLLFFLKKKNIPFKDLIPEGFVDIHSHLLPGIDDGVKTISQSAYIIESLEQMGVEKIITTPHVMQDVWPNTSSIIRDKLRTMQEALASLKLDKIPLLASAEYMMDDAFLKRIQVKDILPLYDSYVLVEMSTFSAPINLSEMIFQIKVAGYSPILAHPERYAFYHDDFSKYEDLKTSGFDFQLNLLSLSGHYGKKVQKVAVHLLKKGYIDFVGSDIHNYQHLHTIQKGFSPKLSALIEPILSKNCVFT</sequence>
<comment type="similarity">
    <text evidence="1">Belongs to the metallo-dependent hydrolases superfamily. CpsB/CapC family.</text>
</comment>
<keyword evidence="6" id="KW-1185">Reference proteome</keyword>
<dbReference type="Pfam" id="PF19567">
    <property type="entry name" value="CpsB_CapC"/>
    <property type="match status" value="1"/>
</dbReference>
<protein>
    <recommendedName>
        <fullName evidence="2">protein-tyrosine-phosphatase</fullName>
        <ecNumber evidence="2">3.1.3.48</ecNumber>
    </recommendedName>
</protein>
<dbReference type="PANTHER" id="PTHR39181">
    <property type="entry name" value="TYROSINE-PROTEIN PHOSPHATASE YWQE"/>
    <property type="match status" value="1"/>
</dbReference>
<dbReference type="InterPro" id="IPR016667">
    <property type="entry name" value="Caps_polysacc_synth_CpsB/CapC"/>
</dbReference>
<name>A0A5S5CA16_9FLAO</name>
<dbReference type="EMBL" id="VNHU01000003">
    <property type="protein sequence ID" value="TYP75170.1"/>
    <property type="molecule type" value="Genomic_DNA"/>
</dbReference>
<evidence type="ECO:0000256" key="1">
    <source>
        <dbReference type="ARBA" id="ARBA00005750"/>
    </source>
</evidence>
<dbReference type="GO" id="GO:0004725">
    <property type="term" value="F:protein tyrosine phosphatase activity"/>
    <property type="evidence" value="ECO:0007669"/>
    <property type="project" value="UniProtKB-EC"/>
</dbReference>
<evidence type="ECO:0000256" key="3">
    <source>
        <dbReference type="ARBA" id="ARBA00022801"/>
    </source>
</evidence>
<reference evidence="5 6" key="1">
    <citation type="submission" date="2019-07" db="EMBL/GenBank/DDBJ databases">
        <title>Genomic Encyclopedia of Archaeal and Bacterial Type Strains, Phase II (KMG-II): from individual species to whole genera.</title>
        <authorList>
            <person name="Goeker M."/>
        </authorList>
    </citation>
    <scope>NUCLEOTIDE SEQUENCE [LARGE SCALE GENOMIC DNA]</scope>
    <source>
        <strain evidence="5 6">DSM 17527</strain>
    </source>
</reference>
<dbReference type="SUPFAM" id="SSF89550">
    <property type="entry name" value="PHP domain-like"/>
    <property type="match status" value="1"/>
</dbReference>
<evidence type="ECO:0000256" key="4">
    <source>
        <dbReference type="ARBA" id="ARBA00051722"/>
    </source>
</evidence>
<dbReference type="Proteomes" id="UP000324376">
    <property type="component" value="Unassembled WGS sequence"/>
</dbReference>
<evidence type="ECO:0000256" key="2">
    <source>
        <dbReference type="ARBA" id="ARBA00013064"/>
    </source>
</evidence>
<dbReference type="EC" id="3.1.3.48" evidence="2"/>
<dbReference type="AlphaFoldDB" id="A0A5S5CA16"/>
<dbReference type="GO" id="GO:0030145">
    <property type="term" value="F:manganese ion binding"/>
    <property type="evidence" value="ECO:0007669"/>
    <property type="project" value="InterPro"/>
</dbReference>
<proteinExistence type="inferred from homology"/>